<protein>
    <submittedName>
        <fullName evidence="2">Uncharacterized protein</fullName>
    </submittedName>
</protein>
<keyword evidence="3" id="KW-1185">Reference proteome</keyword>
<organism evidence="2 3">
    <name type="scientific">Streptomyces niveus</name>
    <name type="common">Streptomyces spheroides</name>
    <dbReference type="NCBI Taxonomy" id="193462"/>
    <lineage>
        <taxon>Bacteria</taxon>
        <taxon>Bacillati</taxon>
        <taxon>Actinomycetota</taxon>
        <taxon>Actinomycetes</taxon>
        <taxon>Kitasatosporales</taxon>
        <taxon>Streptomycetaceae</taxon>
        <taxon>Streptomyces</taxon>
    </lineage>
</organism>
<evidence type="ECO:0000313" key="3">
    <source>
        <dbReference type="Proteomes" id="UP000189677"/>
    </source>
</evidence>
<sequence>MRLAEHTVVSAAYALADRELTRALIPRIREETVGLLESRAPLPPALLEELIATRDPELRTALVASAGHRDDVFRRLAGRGDPAVAAGLYGERDRDRTPAQRAAVWEGAVATADDPGWRAEDGLPAKLLSSRQQEMLEPALLAPFPELVAHARSVLDSENGSGKGAGSALRMTLPPSTTPLKDRRSWERHPQTTKELIGDFRDNDFRGRTELPGTPGALDWDALLAEHRGEPLRPSALVTLWAHPDCPEELALAAFEAHWNNTLPDGAVYWSMVASPTLGSLEDHTLSKLLGRGLVSGAVPAERVLRETGAARRILCALPHDHGEIRAALAAQVARLGSDFAPWRAVYTLLPRFSGTVTELVDAALAEAPKHRGKPWPRPMGPEFPSRGASAGRAAWLRLYDAADHGTRCALVAHMDRRAIQHLLLWHRPSPELRAHIVQSRGASVLAGIASTWQTRPEVIEELIPYNESEVNAALFLNTDLTPAQRRHVLSGRRWRDGESADTPAADRIPLTKTLVQGLGESARRPWLLACADSGDPVLCGILLGSPRVKIHTPALELHMLVRLWERHGPGEVRALLDETDFPGRRRQPGHPLSPGTFEAGRAAVDAAAEPDGLALLRAAYEAAASPAGRADFLADKGSGPENDDLTKALELLDEEVGPGPFPWAELAAAHGAKPLHDRLLVRLAPMDGCPASLAGDSAAARLRLSHPHYRPRRGAKPPTVPEMLKKLPLQLDNGGCRWLEKAYALGQVTLPEVVRTGFPAQATIAFLSRALAPGDSPGTEEVRATRQAVAALATEHLSDNPEGWALALRLAPEFEGTLPDLLLASGAVVG</sequence>
<accession>A0A1U9QUM9</accession>
<dbReference type="KEGG" id="snw:BBN63_16075"/>
<feature type="region of interest" description="Disordered" evidence="1">
    <location>
        <begin position="158"/>
        <end position="189"/>
    </location>
</feature>
<dbReference type="RefSeq" id="WP_078076094.1">
    <property type="nucleotide sequence ID" value="NZ_CP018047.1"/>
</dbReference>
<name>A0A1U9QUM9_STRNV</name>
<dbReference type="Proteomes" id="UP000189677">
    <property type="component" value="Chromosome"/>
</dbReference>
<dbReference type="OrthoDB" id="3439521at2"/>
<reference evidence="2 3" key="1">
    <citation type="submission" date="2016-11" db="EMBL/GenBank/DDBJ databases">
        <title>Complete genome sequence of Streptomyces niveus SCSIO 3406.</title>
        <authorList>
            <person name="Zhu Q."/>
            <person name="Cheng W."/>
            <person name="Song Y."/>
            <person name="Li Q."/>
            <person name="Ju J."/>
        </authorList>
    </citation>
    <scope>NUCLEOTIDE SEQUENCE [LARGE SCALE GENOMIC DNA]</scope>
    <source>
        <strain evidence="2 3">SCSIO 3406</strain>
    </source>
</reference>
<feature type="compositionally biased region" description="Basic and acidic residues" evidence="1">
    <location>
        <begin position="180"/>
        <end position="189"/>
    </location>
</feature>
<evidence type="ECO:0000256" key="1">
    <source>
        <dbReference type="SAM" id="MobiDB-lite"/>
    </source>
</evidence>
<proteinExistence type="predicted"/>
<evidence type="ECO:0000313" key="2">
    <source>
        <dbReference type="EMBL" id="AQU67531.1"/>
    </source>
</evidence>
<gene>
    <name evidence="2" type="ORF">BBN63_16075</name>
</gene>
<dbReference type="AlphaFoldDB" id="A0A1U9QUM9"/>
<dbReference type="EMBL" id="CP018047">
    <property type="protein sequence ID" value="AQU67531.1"/>
    <property type="molecule type" value="Genomic_DNA"/>
</dbReference>